<feature type="transmembrane region" description="Helical" evidence="1">
    <location>
        <begin position="58"/>
        <end position="76"/>
    </location>
</feature>
<proteinExistence type="predicted"/>
<evidence type="ECO:0000313" key="3">
    <source>
        <dbReference type="Proteomes" id="UP000184520"/>
    </source>
</evidence>
<keyword evidence="3" id="KW-1185">Reference proteome</keyword>
<dbReference type="STRING" id="634436.SAMN05216361_2077"/>
<sequence length="194" mass="21884">MKTNSLVCLFQLEPQEIKHAQVLSGVSPYVLRRVFGFWMLFVFAIAGVVSVAPGLSLFFVSMTFIVLLLFTFLIFYQSRISEGWPAILYYHGRLGVVKDPISRQFLFVSPSIVKTASPTVLKPNKKAVAIELDTRELSENDKFLLQQAIWPSEDKLIALSYFKKRENICSAIADVLKRKRNAKAGEHTQPSAAQ</sequence>
<dbReference type="EMBL" id="FQWD01000003">
    <property type="protein sequence ID" value="SHG39409.1"/>
    <property type="molecule type" value="Genomic_DNA"/>
</dbReference>
<dbReference type="OrthoDB" id="6334640at2"/>
<protein>
    <submittedName>
        <fullName evidence="2">Uncharacterized protein</fullName>
    </submittedName>
</protein>
<dbReference type="RefSeq" id="WP_073322794.1">
    <property type="nucleotide sequence ID" value="NZ_FQWD01000003.1"/>
</dbReference>
<accession>A0A1M5JGL6</accession>
<dbReference type="Proteomes" id="UP000184520">
    <property type="component" value="Unassembled WGS sequence"/>
</dbReference>
<gene>
    <name evidence="2" type="ORF">SAMN05216361_2077</name>
</gene>
<keyword evidence="1" id="KW-0472">Membrane</keyword>
<reference evidence="3" key="1">
    <citation type="submission" date="2016-11" db="EMBL/GenBank/DDBJ databases">
        <authorList>
            <person name="Varghese N."/>
            <person name="Submissions S."/>
        </authorList>
    </citation>
    <scope>NUCLEOTIDE SEQUENCE [LARGE SCALE GENOMIC DNA]</scope>
    <source>
        <strain evidence="3">CGMCC 1.8995</strain>
    </source>
</reference>
<name>A0A1M5JGL6_9ALTE</name>
<keyword evidence="1" id="KW-1133">Transmembrane helix</keyword>
<feature type="transmembrane region" description="Helical" evidence="1">
    <location>
        <begin position="34"/>
        <end position="52"/>
    </location>
</feature>
<evidence type="ECO:0000256" key="1">
    <source>
        <dbReference type="SAM" id="Phobius"/>
    </source>
</evidence>
<keyword evidence="1" id="KW-0812">Transmembrane</keyword>
<evidence type="ECO:0000313" key="2">
    <source>
        <dbReference type="EMBL" id="SHG39409.1"/>
    </source>
</evidence>
<organism evidence="2 3">
    <name type="scientific">Marisediminitalea aggregata</name>
    <dbReference type="NCBI Taxonomy" id="634436"/>
    <lineage>
        <taxon>Bacteria</taxon>
        <taxon>Pseudomonadati</taxon>
        <taxon>Pseudomonadota</taxon>
        <taxon>Gammaproteobacteria</taxon>
        <taxon>Alteromonadales</taxon>
        <taxon>Alteromonadaceae</taxon>
        <taxon>Marisediminitalea</taxon>
    </lineage>
</organism>
<dbReference type="AlphaFoldDB" id="A0A1M5JGL6"/>